<organism evidence="1 2">
    <name type="scientific">Flagellimonas pacifica</name>
    <dbReference type="NCBI Taxonomy" id="1247520"/>
    <lineage>
        <taxon>Bacteria</taxon>
        <taxon>Pseudomonadati</taxon>
        <taxon>Bacteroidota</taxon>
        <taxon>Flavobacteriia</taxon>
        <taxon>Flavobacteriales</taxon>
        <taxon>Flavobacteriaceae</taxon>
        <taxon>Flagellimonas</taxon>
    </lineage>
</organism>
<evidence type="ECO:0000313" key="1">
    <source>
        <dbReference type="EMBL" id="SNZ01848.1"/>
    </source>
</evidence>
<name>A0A285MXN7_9FLAO</name>
<protein>
    <submittedName>
        <fullName evidence="1">Uncharacterized protein</fullName>
    </submittedName>
</protein>
<dbReference type="RefSeq" id="WP_133067289.1">
    <property type="nucleotide sequence ID" value="NZ_OBEH01000007.1"/>
</dbReference>
<dbReference type="AlphaFoldDB" id="A0A285MXN7"/>
<reference evidence="2" key="1">
    <citation type="submission" date="2017-09" db="EMBL/GenBank/DDBJ databases">
        <authorList>
            <person name="Varghese N."/>
            <person name="Submissions S."/>
        </authorList>
    </citation>
    <scope>NUCLEOTIDE SEQUENCE [LARGE SCALE GENOMIC DNA]</scope>
    <source>
        <strain evidence="2">DSM 25885</strain>
    </source>
</reference>
<accession>A0A285MXN7</accession>
<proteinExistence type="predicted"/>
<keyword evidence="2" id="KW-1185">Reference proteome</keyword>
<gene>
    <name evidence="1" type="ORF">SAMN06265377_3697</name>
</gene>
<dbReference type="InterPro" id="IPR049249">
    <property type="entry name" value="DUF6882"/>
</dbReference>
<sequence>MKTFIYLGGLFFLNLITINQSVIPYQYSISILDCEAFYKTAMDEMVADQNSFMEKYLKGDEGDYARHYDFKNSVLKISNKKNGIVVLEIDFIHVGHFDAEKSVWHWSWEDADIDPKHAENYKKVKQYGIENACDKLTVKQWLGKELNAWEMSGAVNHILNGKGAARHYTHSEYNYVVFMDIRPRVD</sequence>
<evidence type="ECO:0000313" key="2">
    <source>
        <dbReference type="Proteomes" id="UP000219048"/>
    </source>
</evidence>
<dbReference type="Proteomes" id="UP000219048">
    <property type="component" value="Unassembled WGS sequence"/>
</dbReference>
<dbReference type="OrthoDB" id="1438107at2"/>
<dbReference type="EMBL" id="OBEH01000007">
    <property type="protein sequence ID" value="SNZ01848.1"/>
    <property type="molecule type" value="Genomic_DNA"/>
</dbReference>
<dbReference type="Pfam" id="PF21813">
    <property type="entry name" value="DUF6882"/>
    <property type="match status" value="1"/>
</dbReference>